<dbReference type="GO" id="GO:0008962">
    <property type="term" value="F:phosphatidylglycerophosphatase activity"/>
    <property type="evidence" value="ECO:0007669"/>
    <property type="project" value="InterPro"/>
</dbReference>
<dbReference type="PANTHER" id="PTHR19288:SF25">
    <property type="entry name" value="PHOSPHATIDYLGLYCEROPHOSPHATASE GEP4, MITOCHONDRIAL"/>
    <property type="match status" value="1"/>
</dbReference>
<dbReference type="CDD" id="cd16416">
    <property type="entry name" value="HAD_BsYqeG-like"/>
    <property type="match status" value="1"/>
</dbReference>
<protein>
    <recommendedName>
        <fullName evidence="3">YqeG family HAD IIIA-type phosphatase</fullName>
    </recommendedName>
</protein>
<dbReference type="InterPro" id="IPR027706">
    <property type="entry name" value="PGP_Pase"/>
</dbReference>
<reference evidence="1 2" key="1">
    <citation type="submission" date="2020-08" db="EMBL/GenBank/DDBJ databases">
        <title>Genomic Encyclopedia of Type Strains, Phase IV (KMG-IV): sequencing the most valuable type-strain genomes for metagenomic binning, comparative biology and taxonomic classification.</title>
        <authorList>
            <person name="Goeker M."/>
        </authorList>
    </citation>
    <scope>NUCLEOTIDE SEQUENCE [LARGE SCALE GENOMIC DNA]</scope>
    <source>
        <strain evidence="1 2">DSM 24696</strain>
    </source>
</reference>
<dbReference type="InterPro" id="IPR010021">
    <property type="entry name" value="PGPP1/Gep4"/>
</dbReference>
<dbReference type="EMBL" id="JACHHB010000009">
    <property type="protein sequence ID" value="MBB5173974.1"/>
    <property type="molecule type" value="Genomic_DNA"/>
</dbReference>
<dbReference type="SUPFAM" id="SSF56784">
    <property type="entry name" value="HAD-like"/>
    <property type="match status" value="1"/>
</dbReference>
<dbReference type="InterPro" id="IPR036412">
    <property type="entry name" value="HAD-like_sf"/>
</dbReference>
<sequence>MMSRLLPNEYVPSVFDISLDDLKARGIKAIITDLDNTLVEWDRPEATEELVDWFAKIKESGFQIVIVSNNQEKRVSKFAEPHGIPFIYSAKKPMVRSFLQAAKKMDRKTEECVVVGDQLFTDVLGGNRAGFYTVLVAPVVESDGFFTKFNRRLERVALAWMKRKGMIEWER</sequence>
<evidence type="ECO:0000313" key="2">
    <source>
        <dbReference type="Proteomes" id="UP000551878"/>
    </source>
</evidence>
<dbReference type="InterPro" id="IPR006549">
    <property type="entry name" value="HAD-SF_hydro_IIIA"/>
</dbReference>
<organism evidence="1 2">
    <name type="scientific">Texcoconibacillus texcoconensis</name>
    <dbReference type="NCBI Taxonomy" id="1095777"/>
    <lineage>
        <taxon>Bacteria</taxon>
        <taxon>Bacillati</taxon>
        <taxon>Bacillota</taxon>
        <taxon>Bacilli</taxon>
        <taxon>Bacillales</taxon>
        <taxon>Bacillaceae</taxon>
        <taxon>Texcoconibacillus</taxon>
    </lineage>
</organism>
<evidence type="ECO:0008006" key="3">
    <source>
        <dbReference type="Google" id="ProtNLM"/>
    </source>
</evidence>
<accession>A0A840QRI5</accession>
<dbReference type="InterPro" id="IPR006439">
    <property type="entry name" value="HAD-SF_hydro_IA"/>
</dbReference>
<evidence type="ECO:0000313" key="1">
    <source>
        <dbReference type="EMBL" id="MBB5173974.1"/>
    </source>
</evidence>
<comment type="caution">
    <text evidence="1">The sequence shown here is derived from an EMBL/GenBank/DDBJ whole genome shotgun (WGS) entry which is preliminary data.</text>
</comment>
<dbReference type="FunFam" id="3.40.50.1000:FF:000067">
    <property type="entry name" value="HAD phosphatase, family IIIA"/>
    <property type="match status" value="1"/>
</dbReference>
<dbReference type="AlphaFoldDB" id="A0A840QRI5"/>
<gene>
    <name evidence="1" type="ORF">HNQ41_002164</name>
</gene>
<dbReference type="InterPro" id="IPR023214">
    <property type="entry name" value="HAD_sf"/>
</dbReference>
<name>A0A840QRI5_9BACI</name>
<keyword evidence="2" id="KW-1185">Reference proteome</keyword>
<dbReference type="GO" id="GO:0005737">
    <property type="term" value="C:cytoplasm"/>
    <property type="evidence" value="ECO:0007669"/>
    <property type="project" value="TreeGrafter"/>
</dbReference>
<dbReference type="NCBIfam" id="TIGR01549">
    <property type="entry name" value="HAD-SF-IA-v1"/>
    <property type="match status" value="1"/>
</dbReference>
<dbReference type="RefSeq" id="WP_184664405.1">
    <property type="nucleotide sequence ID" value="NZ_JACHHB010000009.1"/>
</dbReference>
<dbReference type="NCBIfam" id="TIGR01668">
    <property type="entry name" value="YqeG_hyp_ppase"/>
    <property type="match status" value="1"/>
</dbReference>
<dbReference type="Gene3D" id="3.40.50.1000">
    <property type="entry name" value="HAD superfamily/HAD-like"/>
    <property type="match status" value="1"/>
</dbReference>
<dbReference type="Pfam" id="PF09419">
    <property type="entry name" value="PGP_phosphatase"/>
    <property type="match status" value="1"/>
</dbReference>
<dbReference type="Proteomes" id="UP000551878">
    <property type="component" value="Unassembled WGS sequence"/>
</dbReference>
<dbReference type="PANTHER" id="PTHR19288">
    <property type="entry name" value="4-NITROPHENYLPHOSPHATASE-RELATED"/>
    <property type="match status" value="1"/>
</dbReference>
<proteinExistence type="predicted"/>
<dbReference type="NCBIfam" id="TIGR01662">
    <property type="entry name" value="HAD-SF-IIIA"/>
    <property type="match status" value="1"/>
</dbReference>